<dbReference type="EMBL" id="FOMW01000041">
    <property type="protein sequence ID" value="SFF25987.1"/>
    <property type="molecule type" value="Genomic_DNA"/>
</dbReference>
<name>A0A1I2HAJ7_9RHOB</name>
<evidence type="ECO:0000313" key="1">
    <source>
        <dbReference type="EMBL" id="SFF25987.1"/>
    </source>
</evidence>
<proteinExistence type="predicted"/>
<dbReference type="Proteomes" id="UP000198977">
    <property type="component" value="Unassembled WGS sequence"/>
</dbReference>
<organism evidence="1 2">
    <name type="scientific">Sulfitobacter brevis</name>
    <dbReference type="NCBI Taxonomy" id="74348"/>
    <lineage>
        <taxon>Bacteria</taxon>
        <taxon>Pseudomonadati</taxon>
        <taxon>Pseudomonadota</taxon>
        <taxon>Alphaproteobacteria</taxon>
        <taxon>Rhodobacterales</taxon>
        <taxon>Roseobacteraceae</taxon>
        <taxon>Sulfitobacter</taxon>
    </lineage>
</organism>
<gene>
    <name evidence="1" type="ORF">SAMN04488523_1417</name>
</gene>
<reference evidence="1 2" key="1">
    <citation type="submission" date="2016-10" db="EMBL/GenBank/DDBJ databases">
        <authorList>
            <person name="de Groot N.N."/>
        </authorList>
    </citation>
    <scope>NUCLEOTIDE SEQUENCE [LARGE SCALE GENOMIC DNA]</scope>
    <source>
        <strain evidence="1 2">DSM 11443</strain>
    </source>
</reference>
<dbReference type="AlphaFoldDB" id="A0A1I2HAJ7"/>
<sequence length="69" mass="7833">MPLTVLSSGQRILAEAVLRGTDDKRYLANRRSLGLRQKRHVLRRHGIVSKQKIFVVECPPLQKGGHSIF</sequence>
<protein>
    <submittedName>
        <fullName evidence="1">Uncharacterized protein</fullName>
    </submittedName>
</protein>
<accession>A0A1I2HAJ7</accession>
<evidence type="ECO:0000313" key="2">
    <source>
        <dbReference type="Proteomes" id="UP000198977"/>
    </source>
</evidence>
<keyword evidence="2" id="KW-1185">Reference proteome</keyword>